<comment type="caution">
    <text evidence="2">The sequence shown here is derived from an EMBL/GenBank/DDBJ whole genome shotgun (WGS) entry which is preliminary data.</text>
</comment>
<keyword evidence="1" id="KW-1133">Transmembrane helix</keyword>
<feature type="transmembrane region" description="Helical" evidence="1">
    <location>
        <begin position="12"/>
        <end position="34"/>
    </location>
</feature>
<organism evidence="2 3">
    <name type="scientific">Flavonifractor hominis</name>
    <dbReference type="NCBI Taxonomy" id="3133178"/>
    <lineage>
        <taxon>Bacteria</taxon>
        <taxon>Bacillati</taxon>
        <taxon>Bacillota</taxon>
        <taxon>Clostridia</taxon>
        <taxon>Eubacteriales</taxon>
        <taxon>Oscillospiraceae</taxon>
        <taxon>Flavonifractor</taxon>
    </lineage>
</organism>
<dbReference type="RefSeq" id="WP_349138914.1">
    <property type="nucleotide sequence ID" value="NZ_JBBMFT010000001.1"/>
</dbReference>
<keyword evidence="1" id="KW-0472">Membrane</keyword>
<keyword evidence="1" id="KW-0812">Transmembrane</keyword>
<name>A0ABV1EKV5_9FIRM</name>
<evidence type="ECO:0000256" key="1">
    <source>
        <dbReference type="SAM" id="Phobius"/>
    </source>
</evidence>
<evidence type="ECO:0000313" key="2">
    <source>
        <dbReference type="EMBL" id="MEQ2455218.1"/>
    </source>
</evidence>
<feature type="transmembrane region" description="Helical" evidence="1">
    <location>
        <begin position="40"/>
        <end position="68"/>
    </location>
</feature>
<protein>
    <submittedName>
        <fullName evidence="2">Uncharacterized protein</fullName>
    </submittedName>
</protein>
<sequence length="175" mass="20308">MNKDKNQICPYIGELLGFLFIIGAMLYGGISGLIAESPTFLFVCTFVVVVWLIQYICSFAVFSVQALIDLIRKDYCRENALFREQYVLRADSLLDKVIYEKMKKGKGKYENIRRMKDEKMKQTFGFKIIVKTKDGIKVLTSSSYFDLKEHHHYEFVYGRRSGTLIDVIALEENVQ</sequence>
<proteinExistence type="predicted"/>
<dbReference type="Proteomes" id="UP001440599">
    <property type="component" value="Unassembled WGS sequence"/>
</dbReference>
<dbReference type="EMBL" id="JBBMFT010000001">
    <property type="protein sequence ID" value="MEQ2455218.1"/>
    <property type="molecule type" value="Genomic_DNA"/>
</dbReference>
<accession>A0ABV1EKV5</accession>
<reference evidence="2 3" key="1">
    <citation type="submission" date="2024-03" db="EMBL/GenBank/DDBJ databases">
        <title>Human intestinal bacterial collection.</title>
        <authorList>
            <person name="Pauvert C."/>
            <person name="Hitch T.C.A."/>
            <person name="Clavel T."/>
        </authorList>
    </citation>
    <scope>NUCLEOTIDE SEQUENCE [LARGE SCALE GENOMIC DNA]</scope>
    <source>
        <strain evidence="2 3">CLA-AP-H34</strain>
    </source>
</reference>
<gene>
    <name evidence="2" type="ORF">WMO45_01685</name>
</gene>
<evidence type="ECO:0000313" key="3">
    <source>
        <dbReference type="Proteomes" id="UP001440599"/>
    </source>
</evidence>
<keyword evidence="3" id="KW-1185">Reference proteome</keyword>